<dbReference type="STRING" id="94643.A0A2A9MDZ0"/>
<evidence type="ECO:0000256" key="1">
    <source>
        <dbReference type="SAM" id="MobiDB-lite"/>
    </source>
</evidence>
<reference evidence="4 5" key="1">
    <citation type="submission" date="2017-09" db="EMBL/GenBank/DDBJ databases">
        <title>Genome sequencing of Besnoitia besnoiti strain Bb-Ger1.</title>
        <authorList>
            <person name="Schares G."/>
            <person name="Venepally P."/>
            <person name="Lorenzi H.A."/>
        </authorList>
    </citation>
    <scope>NUCLEOTIDE SEQUENCE [LARGE SCALE GENOMIC DNA]</scope>
    <source>
        <strain evidence="4 5">Bb-Ger1</strain>
    </source>
</reference>
<dbReference type="EMBL" id="NWUJ01000003">
    <property type="protein sequence ID" value="PFH36728.1"/>
    <property type="molecule type" value="Genomic_DNA"/>
</dbReference>
<feature type="compositionally biased region" description="Basic and acidic residues" evidence="1">
    <location>
        <begin position="259"/>
        <end position="269"/>
    </location>
</feature>
<feature type="compositionally biased region" description="Low complexity" evidence="1">
    <location>
        <begin position="353"/>
        <end position="362"/>
    </location>
</feature>
<feature type="chain" id="PRO_5012021394" evidence="3">
    <location>
        <begin position="19"/>
        <end position="418"/>
    </location>
</feature>
<feature type="region of interest" description="Disordered" evidence="1">
    <location>
        <begin position="127"/>
        <end position="148"/>
    </location>
</feature>
<proteinExistence type="predicted"/>
<dbReference type="Proteomes" id="UP000224006">
    <property type="component" value="Chromosome III"/>
</dbReference>
<feature type="region of interest" description="Disordered" evidence="1">
    <location>
        <begin position="167"/>
        <end position="362"/>
    </location>
</feature>
<keyword evidence="2" id="KW-1133">Transmembrane helix</keyword>
<feature type="signal peptide" evidence="3">
    <location>
        <begin position="1"/>
        <end position="18"/>
    </location>
</feature>
<accession>A0A2A9MDZ0</accession>
<evidence type="ECO:0000313" key="4">
    <source>
        <dbReference type="EMBL" id="PFH36728.1"/>
    </source>
</evidence>
<evidence type="ECO:0000256" key="3">
    <source>
        <dbReference type="SAM" id="SignalP"/>
    </source>
</evidence>
<gene>
    <name evidence="4" type="ORF">BESB_049200</name>
</gene>
<keyword evidence="5" id="KW-1185">Reference proteome</keyword>
<protein>
    <submittedName>
        <fullName evidence="4">Toxoplasma gondii family A protein</fullName>
    </submittedName>
</protein>
<keyword evidence="2" id="KW-0472">Membrane</keyword>
<dbReference type="VEuPathDB" id="ToxoDB:BESB_049200"/>
<feature type="transmembrane region" description="Helical" evidence="2">
    <location>
        <begin position="395"/>
        <end position="417"/>
    </location>
</feature>
<dbReference type="RefSeq" id="XP_029220737.1">
    <property type="nucleotide sequence ID" value="XM_029363371.1"/>
</dbReference>
<dbReference type="GeneID" id="40309850"/>
<comment type="caution">
    <text evidence="4">The sequence shown here is derived from an EMBL/GenBank/DDBJ whole genome shotgun (WGS) entry which is preliminary data.</text>
</comment>
<dbReference type="OrthoDB" id="10447274at2759"/>
<keyword evidence="3" id="KW-0732">Signal</keyword>
<evidence type="ECO:0000256" key="2">
    <source>
        <dbReference type="SAM" id="Phobius"/>
    </source>
</evidence>
<sequence>MAPVLLQALSSSLLVGAALHCSATGAGETTAEPESIITIPEDGVDVDEQTVVWLGPSKAFRVVDSTNAAIFMPQLTEAPSAEPSSEQMNSVAYVFENGGCDFTKTVEYKKLFPDYQKPLWVRDPAVKPLDGEEESPAPAANYTFTNPPADVVGDGASFCVRFMMKRTPQSPPVQPEGSHVGTEHDDKQDANFNDTSKVPVEAAPTLKAGAESPSRPGGTNSFQESDNHAHEIRQSPSVQDEDQVVNRGPDGGSTPGSKGDLEEDRKEHSPSALPQAGPAPLKELAPESEVKGPPILPSPDHQKINSASESVSSSISPKGQGAGAAGPGKLQPGVQETAAEVPNGGVKKDEEGAAASSSSVALAGNQLHQPQARLRRLSGAAQTADKYLTIVVHSAAWSVAGGLVASLLALTASLLTVF</sequence>
<organism evidence="4 5">
    <name type="scientific">Besnoitia besnoiti</name>
    <name type="common">Apicomplexan protozoan</name>
    <dbReference type="NCBI Taxonomy" id="94643"/>
    <lineage>
        <taxon>Eukaryota</taxon>
        <taxon>Sar</taxon>
        <taxon>Alveolata</taxon>
        <taxon>Apicomplexa</taxon>
        <taxon>Conoidasida</taxon>
        <taxon>Coccidia</taxon>
        <taxon>Eucoccidiorida</taxon>
        <taxon>Eimeriorina</taxon>
        <taxon>Sarcocystidae</taxon>
        <taxon>Besnoitia</taxon>
    </lineage>
</organism>
<keyword evidence="2" id="KW-0812">Transmembrane</keyword>
<evidence type="ECO:0000313" key="5">
    <source>
        <dbReference type="Proteomes" id="UP000224006"/>
    </source>
</evidence>
<feature type="compositionally biased region" description="Low complexity" evidence="1">
    <location>
        <begin position="306"/>
        <end position="319"/>
    </location>
</feature>
<dbReference type="AlphaFoldDB" id="A0A2A9MDZ0"/>
<dbReference type="KEGG" id="bbes:BESB_049200"/>
<name>A0A2A9MDZ0_BESBE</name>